<dbReference type="SUPFAM" id="SSF52540">
    <property type="entry name" value="P-loop containing nucleoside triphosphate hydrolases"/>
    <property type="match status" value="1"/>
</dbReference>
<organism evidence="1 2">
    <name type="scientific">Escherichia coli</name>
    <dbReference type="NCBI Taxonomy" id="562"/>
    <lineage>
        <taxon>Bacteria</taxon>
        <taxon>Pseudomonadati</taxon>
        <taxon>Pseudomonadota</taxon>
        <taxon>Gammaproteobacteria</taxon>
        <taxon>Enterobacterales</taxon>
        <taxon>Enterobacteriaceae</taxon>
        <taxon>Escherichia</taxon>
    </lineage>
</organism>
<accession>A0AAJ3CWK0</accession>
<evidence type="ECO:0000313" key="2">
    <source>
        <dbReference type="Proteomes" id="UP000490727"/>
    </source>
</evidence>
<sequence>MTRTEKAIQIEKNFNSMMAALECLLDTQANSINSLIVSGKGGVGKTYNVDQRLQKADDNFEIDYKKISGKVTTMGLYEALYRSRHAASVLLLDDVDIFSDETNIDLLKAVLDTSEKRVVSYATSGKYLEQQGIPKQFEFRGKVIFLTNKNLSQIAKGKSSLAPHIDALITRSIFVDLQLFTNEEVMIHIENIMNKTNILENNGVNKNGCKAILNWMLNNEEKLRSPSLRMPVLIAGLYNKFPYDWESMADNMFLEKI</sequence>
<comment type="caution">
    <text evidence="1">The sequence shown here is derived from an EMBL/GenBank/DDBJ whole genome shotgun (WGS) entry which is preliminary data.</text>
</comment>
<evidence type="ECO:0008006" key="3">
    <source>
        <dbReference type="Google" id="ProtNLM"/>
    </source>
</evidence>
<evidence type="ECO:0000313" key="1">
    <source>
        <dbReference type="EMBL" id="MUM71782.1"/>
    </source>
</evidence>
<gene>
    <name evidence="1" type="ORF">GNZ05_06320</name>
</gene>
<protein>
    <recommendedName>
        <fullName evidence="3">AAA+ ATPase domain-containing protein</fullName>
    </recommendedName>
</protein>
<dbReference type="InterPro" id="IPR027417">
    <property type="entry name" value="P-loop_NTPase"/>
</dbReference>
<dbReference type="EMBL" id="WOET01000003">
    <property type="protein sequence ID" value="MUM71782.1"/>
    <property type="molecule type" value="Genomic_DNA"/>
</dbReference>
<dbReference type="AlphaFoldDB" id="A0AAJ3CWK0"/>
<dbReference type="Proteomes" id="UP000490727">
    <property type="component" value="Unassembled WGS sequence"/>
</dbReference>
<dbReference type="RefSeq" id="WP_155851244.1">
    <property type="nucleotide sequence ID" value="NZ_WOES01000004.1"/>
</dbReference>
<reference evidence="1 2" key="1">
    <citation type="submission" date="2019-11" db="EMBL/GenBank/DDBJ databases">
        <title>Whole genome sequence analysis of environmental Escherichia coli from the feces of straw-necked ibis (Threskiornis spinicollis) nesting on inland wetlands.</title>
        <authorList>
            <person name="Wyrsch E.R."/>
            <person name="Roy Chowdhury P."/>
            <person name="Wallis L."/>
            <person name="Cummins M.L."/>
            <person name="Zingali T."/>
            <person name="Brandis K.J."/>
            <person name="Djordjevic S.P."/>
        </authorList>
    </citation>
    <scope>NUCLEOTIDE SEQUENCE [LARGE SCALE GENOMIC DNA]</scope>
    <source>
        <strain evidence="1 2">IBS12</strain>
    </source>
</reference>
<name>A0AAJ3CWK0_ECOLX</name>
<proteinExistence type="predicted"/>